<feature type="transmembrane region" description="Helical" evidence="13">
    <location>
        <begin position="728"/>
        <end position="745"/>
    </location>
</feature>
<dbReference type="GO" id="GO:0016971">
    <property type="term" value="F:flavin-dependent sulfhydryl oxidase activity"/>
    <property type="evidence" value="ECO:0007669"/>
    <property type="project" value="InterPro"/>
</dbReference>
<keyword evidence="13" id="KW-1133">Transmembrane helix</keyword>
<dbReference type="SUPFAM" id="SSF69000">
    <property type="entry name" value="FAD-dependent thiol oxidase"/>
    <property type="match status" value="1"/>
</dbReference>
<dbReference type="PANTHER" id="PTHR22897">
    <property type="entry name" value="QUIESCIN Q6-RELATED SULFHYDRYL OXIDASE"/>
    <property type="match status" value="1"/>
</dbReference>
<dbReference type="Pfam" id="PF00085">
    <property type="entry name" value="Thioredoxin"/>
    <property type="match status" value="1"/>
</dbReference>
<dbReference type="GO" id="GO:0006457">
    <property type="term" value="P:protein folding"/>
    <property type="evidence" value="ECO:0007669"/>
    <property type="project" value="TreeGrafter"/>
</dbReference>
<dbReference type="EC" id="1.8.3.2" evidence="13"/>
<dbReference type="PROSITE" id="PS51352">
    <property type="entry name" value="THIOREDOXIN_2"/>
    <property type="match status" value="1"/>
</dbReference>
<evidence type="ECO:0000256" key="7">
    <source>
        <dbReference type="ARBA" id="ARBA00022827"/>
    </source>
</evidence>
<evidence type="ECO:0000259" key="15">
    <source>
        <dbReference type="PROSITE" id="PS51324"/>
    </source>
</evidence>
<dbReference type="InterPro" id="IPR042568">
    <property type="entry name" value="QSOX_FAD-bd_sf"/>
</dbReference>
<dbReference type="FunFam" id="3.40.30.10:FF:000073">
    <property type="entry name" value="Sulfhydryl oxidase"/>
    <property type="match status" value="1"/>
</dbReference>
<dbReference type="GO" id="GO:0005615">
    <property type="term" value="C:extracellular space"/>
    <property type="evidence" value="ECO:0007669"/>
    <property type="project" value="TreeGrafter"/>
</dbReference>
<feature type="region of interest" description="Disordered" evidence="14">
    <location>
        <begin position="561"/>
        <end position="625"/>
    </location>
</feature>
<dbReference type="Gene3D" id="1.20.120.310">
    <property type="entry name" value="ERV/ALR sulfhydryl oxidase domain"/>
    <property type="match status" value="1"/>
</dbReference>
<name>V9KIW9_CALMI</name>
<dbReference type="GO" id="GO:0003756">
    <property type="term" value="F:protein disulfide isomerase activity"/>
    <property type="evidence" value="ECO:0007669"/>
    <property type="project" value="TreeGrafter"/>
</dbReference>
<feature type="domain" description="ERV/ALR sulfhydryl oxidase" evidence="15">
    <location>
        <begin position="395"/>
        <end position="504"/>
    </location>
</feature>
<dbReference type="PROSITE" id="PS51324">
    <property type="entry name" value="ERV_ALR"/>
    <property type="match status" value="1"/>
</dbReference>
<evidence type="ECO:0000256" key="4">
    <source>
        <dbReference type="ARBA" id="ARBA00022525"/>
    </source>
</evidence>
<comment type="cofactor">
    <cofactor evidence="1 13">
        <name>FAD</name>
        <dbReference type="ChEBI" id="CHEBI:57692"/>
    </cofactor>
</comment>
<dbReference type="InterPro" id="IPR013766">
    <property type="entry name" value="Thioredoxin_domain"/>
</dbReference>
<evidence type="ECO:0000256" key="6">
    <source>
        <dbReference type="ARBA" id="ARBA00022729"/>
    </source>
</evidence>
<evidence type="ECO:0000256" key="11">
    <source>
        <dbReference type="ARBA" id="ARBA00045804"/>
    </source>
</evidence>
<organism evidence="17">
    <name type="scientific">Callorhinchus milii</name>
    <name type="common">Ghost shark</name>
    <dbReference type="NCBI Taxonomy" id="7868"/>
    <lineage>
        <taxon>Eukaryota</taxon>
        <taxon>Metazoa</taxon>
        <taxon>Chordata</taxon>
        <taxon>Craniata</taxon>
        <taxon>Vertebrata</taxon>
        <taxon>Chondrichthyes</taxon>
        <taxon>Holocephali</taxon>
        <taxon>Chimaeriformes</taxon>
        <taxon>Callorhinchidae</taxon>
        <taxon>Callorhinchus</taxon>
    </lineage>
</organism>
<evidence type="ECO:0000256" key="1">
    <source>
        <dbReference type="ARBA" id="ARBA00001974"/>
    </source>
</evidence>
<keyword evidence="7 13" id="KW-0274">FAD</keyword>
<keyword evidence="9" id="KW-1015">Disulfide bond</keyword>
<evidence type="ECO:0000256" key="12">
    <source>
        <dbReference type="ARBA" id="ARBA00048864"/>
    </source>
</evidence>
<comment type="catalytic activity">
    <reaction evidence="12 13">
        <text>2 R'C(R)SH + O2 = R'C(R)S-S(R)CR' + H2O2</text>
        <dbReference type="Rhea" id="RHEA:17357"/>
        <dbReference type="ChEBI" id="CHEBI:15379"/>
        <dbReference type="ChEBI" id="CHEBI:16240"/>
        <dbReference type="ChEBI" id="CHEBI:16520"/>
        <dbReference type="ChEBI" id="CHEBI:17412"/>
        <dbReference type="EC" id="1.8.3.2"/>
    </reaction>
</comment>
<evidence type="ECO:0000256" key="13">
    <source>
        <dbReference type="RuleBase" id="RU371123"/>
    </source>
</evidence>
<evidence type="ECO:0000313" key="17">
    <source>
        <dbReference type="EMBL" id="AFO97924.1"/>
    </source>
</evidence>
<dbReference type="FunFam" id="1.20.120.1960:FF:000001">
    <property type="entry name" value="Sulfhydryl oxidase"/>
    <property type="match status" value="1"/>
</dbReference>
<feature type="transmembrane region" description="Helical" evidence="13">
    <location>
        <begin position="12"/>
        <end position="33"/>
    </location>
</feature>
<dbReference type="FunFam" id="3.40.30.10:FF:000080">
    <property type="entry name" value="Sulfhydryl oxidase"/>
    <property type="match status" value="1"/>
</dbReference>
<dbReference type="InterPro" id="IPR036249">
    <property type="entry name" value="Thioredoxin-like_sf"/>
</dbReference>
<dbReference type="FunFam" id="1.20.120.310:FF:000001">
    <property type="entry name" value="Sulfhydryl oxidase"/>
    <property type="match status" value="1"/>
</dbReference>
<keyword evidence="5 13" id="KW-0285">Flavoprotein</keyword>
<dbReference type="InterPro" id="IPR036774">
    <property type="entry name" value="ERV/ALR_sulphydryl_oxid_sf"/>
</dbReference>
<evidence type="ECO:0000256" key="5">
    <source>
        <dbReference type="ARBA" id="ARBA00022630"/>
    </source>
</evidence>
<evidence type="ECO:0000256" key="9">
    <source>
        <dbReference type="ARBA" id="ARBA00023157"/>
    </source>
</evidence>
<dbReference type="InterPro" id="IPR040986">
    <property type="entry name" value="QSOX_FAD-bd_dom"/>
</dbReference>
<keyword evidence="6" id="KW-0732">Signal</keyword>
<comment type="caution">
    <text evidence="13">Lacks conserved residue(s) required for the propagation of feature annotation.</text>
</comment>
<dbReference type="PANTHER" id="PTHR22897:SF6">
    <property type="entry name" value="SULFHYDRYL OXIDASE 1"/>
    <property type="match status" value="1"/>
</dbReference>
<dbReference type="InterPro" id="IPR041269">
    <property type="entry name" value="QSOX_Trx1"/>
</dbReference>
<feature type="compositionally biased region" description="Acidic residues" evidence="14">
    <location>
        <begin position="578"/>
        <end position="596"/>
    </location>
</feature>
<proteinExistence type="evidence at transcript level"/>
<evidence type="ECO:0000256" key="8">
    <source>
        <dbReference type="ARBA" id="ARBA00023002"/>
    </source>
</evidence>
<dbReference type="SUPFAM" id="SSF52833">
    <property type="entry name" value="Thioredoxin-like"/>
    <property type="match status" value="1"/>
</dbReference>
<protein>
    <recommendedName>
        <fullName evidence="13">Sulfhydryl oxidase</fullName>
        <ecNumber evidence="13">1.8.3.2</ecNumber>
    </recommendedName>
</protein>
<dbReference type="EMBL" id="JW865407">
    <property type="protein sequence ID" value="AFO97924.1"/>
    <property type="molecule type" value="mRNA"/>
</dbReference>
<dbReference type="InterPro" id="IPR017905">
    <property type="entry name" value="ERV/ALR_sulphydryl_oxidase"/>
</dbReference>
<dbReference type="Pfam" id="PF04777">
    <property type="entry name" value="Evr1_Alr"/>
    <property type="match status" value="1"/>
</dbReference>
<dbReference type="GO" id="GO:0000139">
    <property type="term" value="C:Golgi membrane"/>
    <property type="evidence" value="ECO:0007669"/>
    <property type="project" value="TreeGrafter"/>
</dbReference>
<accession>V9KIW9</accession>
<reference evidence="17" key="1">
    <citation type="journal article" date="2014" name="Nature">
        <title>Elephant shark genome provides unique insights into gnathostome evolution.</title>
        <authorList>
            <consortium name="International Elephant Shark Genome Sequencing Consortium"/>
            <person name="Venkatesh B."/>
            <person name="Lee A.P."/>
            <person name="Ravi V."/>
            <person name="Maurya A.K."/>
            <person name="Lian M.M."/>
            <person name="Swann J.B."/>
            <person name="Ohta Y."/>
            <person name="Flajnik M.F."/>
            <person name="Sutoh Y."/>
            <person name="Kasahara M."/>
            <person name="Hoon S."/>
            <person name="Gangu V."/>
            <person name="Roy S.W."/>
            <person name="Irimia M."/>
            <person name="Korzh V."/>
            <person name="Kondrychyn I."/>
            <person name="Lim Z.W."/>
            <person name="Tay B.H."/>
            <person name="Tohari S."/>
            <person name="Kong K.W."/>
            <person name="Ho S."/>
            <person name="Lorente-Galdos B."/>
            <person name="Quilez J."/>
            <person name="Marques-Bonet T."/>
            <person name="Raney B.J."/>
            <person name="Ingham P.W."/>
            <person name="Tay A."/>
            <person name="Hillier L.W."/>
            <person name="Minx P."/>
            <person name="Boehm T."/>
            <person name="Wilson R.K."/>
            <person name="Brenner S."/>
            <person name="Warren W.C."/>
        </authorList>
    </citation>
    <scope>NUCLEOTIDE SEQUENCE</scope>
    <source>
        <tissue evidence="17">Heart</tissue>
    </source>
</reference>
<feature type="compositionally biased region" description="Basic and acidic residues" evidence="14">
    <location>
        <begin position="561"/>
        <end position="572"/>
    </location>
</feature>
<comment type="similarity">
    <text evidence="3 13">Belongs to the quiescin-sulfhydryl oxidase (QSOX) family.</text>
</comment>
<keyword evidence="4" id="KW-0964">Secreted</keyword>
<dbReference type="InterPro" id="IPR039798">
    <property type="entry name" value="Sulfhydryl_oxidase"/>
</dbReference>
<keyword evidence="13" id="KW-0472">Membrane</keyword>
<comment type="function">
    <text evidence="11">Catalyzes the oxidation of sulfhydryl groups in peptide and protein thiols to disulfides with the reduction of oxygen to hydrogen peroxide. Plays a role in disulfide bond formation in a variety of extracellular proteins. In fibroblasts, required for normal incorporation of laminin into the extracellular matrix, and thereby for normal cell-cell adhesion and cell migration.</text>
</comment>
<evidence type="ECO:0000256" key="14">
    <source>
        <dbReference type="SAM" id="MobiDB-lite"/>
    </source>
</evidence>
<evidence type="ECO:0000259" key="16">
    <source>
        <dbReference type="PROSITE" id="PS51352"/>
    </source>
</evidence>
<keyword evidence="10" id="KW-0325">Glycoprotein</keyword>
<keyword evidence="13" id="KW-0812">Transmembrane</keyword>
<dbReference type="Pfam" id="PF18371">
    <property type="entry name" value="FAD_SOX"/>
    <property type="match status" value="1"/>
</dbReference>
<dbReference type="Gene3D" id="3.40.30.10">
    <property type="entry name" value="Glutaredoxin"/>
    <property type="match status" value="2"/>
</dbReference>
<dbReference type="Gene3D" id="1.20.120.1960">
    <property type="entry name" value="QSOX sulfhydryl oxidase domain"/>
    <property type="match status" value="1"/>
</dbReference>
<keyword evidence="8 13" id="KW-0560">Oxidoreductase</keyword>
<dbReference type="Pfam" id="PF18108">
    <property type="entry name" value="QSOX_Trx1"/>
    <property type="match status" value="1"/>
</dbReference>
<feature type="domain" description="Thioredoxin" evidence="16">
    <location>
        <begin position="33"/>
        <end position="157"/>
    </location>
</feature>
<comment type="subcellular location">
    <subcellularLocation>
        <location evidence="2">Secreted</location>
    </subcellularLocation>
</comment>
<dbReference type="CDD" id="cd02992">
    <property type="entry name" value="PDI_a_QSOX"/>
    <property type="match status" value="1"/>
</dbReference>
<evidence type="ECO:0000256" key="2">
    <source>
        <dbReference type="ARBA" id="ARBA00004613"/>
    </source>
</evidence>
<evidence type="ECO:0000256" key="3">
    <source>
        <dbReference type="ARBA" id="ARBA00006041"/>
    </source>
</evidence>
<evidence type="ECO:0000256" key="10">
    <source>
        <dbReference type="ARBA" id="ARBA00023180"/>
    </source>
</evidence>
<dbReference type="AlphaFoldDB" id="V9KIW9"/>
<sequence length="762" mass="87135">MPHSDMAQRCAGRLLWVGAVWQLVVGFAGAGLYSPGDQVETVTADTLPKTIYNSSTAWALEFYASWCGHCIEFAPVWKSLAQDIKEWKPAVSLAAIDCADSQNRILCKTFKVLFYPTIKFFKAFSKEPFQGQLFKEISNDKMQLRRNIIRLMETHKGDVWPPACPPLEPARMAEITRFFDTNDVQYLALIFEEEDSFLGREVTLDMLQYENIAVRRVLRSEESLVTKFGVHTFPSCYLYTPNDTFAEVTVRLKTRIFYTYYLRQLGGVTRGAYKLTVQDAAAAGTMKPWRNFDSSKVYMADLESALQYSLKVEVGMHTRLAGDSLAALNHYINMLVKLFPGRPIVINLLQGVQAWLADTRSTKHFAGLSEVLDNTIGLQRAALPIGGNWAACQGSRPQFRQYPCSLWILFHVLSVQAANYNESAAARGEVVDQLEVLHGLRSYVKNFFSCRYCATHFEAMAAESMEDVRTLDEAILWLWSRHNRVNDRLAGALSEDPKFPKHQWPSPDLCPECHDEDNEDHVWINDAVLKFLKKHYSMDNLDYSYLEPEYELLKKQVPKKRIDPEERGKGEQLRGGAEDVEEELKAEEKEGSDEEVNSNIPRDSATTRRLRKDTTQRRSIILGKHKHRAQEEDIVDLDNFVGQQYKSSALRATVREETGLAEEHKHRGQLHLQSVDDSEAIDYVAVQERVRKRDIRGDYFEGEDEPKSRQWLLKFGTGFSSMDISLCILLYLLTSICLLGMYLYFKKRIRCGWNWGSSMASA</sequence>